<dbReference type="Pfam" id="PF07977">
    <property type="entry name" value="FabA"/>
    <property type="match status" value="1"/>
</dbReference>
<dbReference type="PANTHER" id="PTHR30272:SF1">
    <property type="entry name" value="3-HYDROXYACYL-[ACYL-CARRIER-PROTEIN] DEHYDRATASE"/>
    <property type="match status" value="1"/>
</dbReference>
<reference evidence="3" key="1">
    <citation type="submission" date="2020-05" db="EMBL/GenBank/DDBJ databases">
        <title>Frigoriglobus tundricola gen. nov., sp. nov., a psychrotolerant cellulolytic planctomycete of the family Gemmataceae with two divergent copies of 16S rRNA gene.</title>
        <authorList>
            <person name="Kulichevskaya I.S."/>
            <person name="Ivanova A.A."/>
            <person name="Naumoff D.G."/>
            <person name="Beletsky A.V."/>
            <person name="Rijpstra W.I.C."/>
            <person name="Sinninghe Damste J.S."/>
            <person name="Mardanov A.V."/>
            <person name="Ravin N.V."/>
            <person name="Dedysh S.N."/>
        </authorList>
    </citation>
    <scope>NUCLEOTIDE SEQUENCE [LARGE SCALE GENOMIC DNA]</scope>
    <source>
        <strain evidence="3">PL17</strain>
    </source>
</reference>
<gene>
    <name evidence="2" type="ORF">FTUN_3661</name>
</gene>
<keyword evidence="1 2" id="KW-0456">Lyase</keyword>
<protein>
    <submittedName>
        <fullName evidence="2">3-hydroxyacyl-[acyl-carrier-protein] dehydratase, FabZ form</fullName>
        <ecNumber evidence="2">4.2.1.59</ecNumber>
    </submittedName>
</protein>
<dbReference type="KEGG" id="ftj:FTUN_3661"/>
<dbReference type="Proteomes" id="UP000503447">
    <property type="component" value="Chromosome"/>
</dbReference>
<dbReference type="AlphaFoldDB" id="A0A6M5YPZ1"/>
<dbReference type="InterPro" id="IPR013114">
    <property type="entry name" value="FabA_FabZ"/>
</dbReference>
<dbReference type="Gene3D" id="3.10.129.10">
    <property type="entry name" value="Hotdog Thioesterase"/>
    <property type="match status" value="1"/>
</dbReference>
<organism evidence="2 3">
    <name type="scientific">Frigoriglobus tundricola</name>
    <dbReference type="NCBI Taxonomy" id="2774151"/>
    <lineage>
        <taxon>Bacteria</taxon>
        <taxon>Pseudomonadati</taxon>
        <taxon>Planctomycetota</taxon>
        <taxon>Planctomycetia</taxon>
        <taxon>Gemmatales</taxon>
        <taxon>Gemmataceae</taxon>
        <taxon>Frigoriglobus</taxon>
    </lineage>
</organism>
<name>A0A6M5YPZ1_9BACT</name>
<dbReference type="EMBL" id="CP053452">
    <property type="protein sequence ID" value="QJW96107.1"/>
    <property type="molecule type" value="Genomic_DNA"/>
</dbReference>
<dbReference type="PANTHER" id="PTHR30272">
    <property type="entry name" value="3-HYDROXYACYL-[ACYL-CARRIER-PROTEIN] DEHYDRATASE"/>
    <property type="match status" value="1"/>
</dbReference>
<keyword evidence="3" id="KW-1185">Reference proteome</keyword>
<dbReference type="CDD" id="cd01288">
    <property type="entry name" value="FabZ"/>
    <property type="match status" value="1"/>
</dbReference>
<dbReference type="SUPFAM" id="SSF54637">
    <property type="entry name" value="Thioesterase/thiol ester dehydrase-isomerase"/>
    <property type="match status" value="1"/>
</dbReference>
<accession>A0A6M5YPZ1</accession>
<dbReference type="InterPro" id="IPR029069">
    <property type="entry name" value="HotDog_dom_sf"/>
</dbReference>
<dbReference type="EC" id="4.2.1.59" evidence="2"/>
<proteinExistence type="predicted"/>
<evidence type="ECO:0000313" key="2">
    <source>
        <dbReference type="EMBL" id="QJW96107.1"/>
    </source>
</evidence>
<evidence type="ECO:0000313" key="3">
    <source>
        <dbReference type="Proteomes" id="UP000503447"/>
    </source>
</evidence>
<dbReference type="RefSeq" id="WP_171471752.1">
    <property type="nucleotide sequence ID" value="NZ_CP053452.2"/>
</dbReference>
<dbReference type="GO" id="GO:0019171">
    <property type="term" value="F:(3R)-hydroxyacyl-[acyl-carrier-protein] dehydratase activity"/>
    <property type="evidence" value="ECO:0007669"/>
    <property type="project" value="UniProtKB-EC"/>
</dbReference>
<evidence type="ECO:0000256" key="1">
    <source>
        <dbReference type="ARBA" id="ARBA00023239"/>
    </source>
</evidence>
<sequence>MRWTWIDRFVAFESGKTATAVKNLSLAEDHFADHFPCFPVMPAPLILEGLAQTGGILVGEASRYEKNVVLAKMMDVKFHREALAGEQLTYTTNMVDLNDTGARVNATVHSGTDLVAEAVIMFAHVTAAQLPPGVPDAKFVFTGELTQLLRQAEAVSRAPSGA</sequence>